<feature type="domain" description="Histone deacetylase" evidence="1">
    <location>
        <begin position="2"/>
        <end position="119"/>
    </location>
</feature>
<dbReference type="AlphaFoldDB" id="A0AAD9NJV6"/>
<dbReference type="GO" id="GO:0000118">
    <property type="term" value="C:histone deacetylase complex"/>
    <property type="evidence" value="ECO:0007669"/>
    <property type="project" value="TreeGrafter"/>
</dbReference>
<evidence type="ECO:0000313" key="3">
    <source>
        <dbReference type="Proteomes" id="UP001209878"/>
    </source>
</evidence>
<dbReference type="InterPro" id="IPR023801">
    <property type="entry name" value="His_deacetylse_dom"/>
</dbReference>
<dbReference type="PRINTS" id="PR01270">
    <property type="entry name" value="HDASUPER"/>
</dbReference>
<dbReference type="InterPro" id="IPR000286">
    <property type="entry name" value="HDACs"/>
</dbReference>
<dbReference type="GO" id="GO:0040029">
    <property type="term" value="P:epigenetic regulation of gene expression"/>
    <property type="evidence" value="ECO:0007669"/>
    <property type="project" value="TreeGrafter"/>
</dbReference>
<organism evidence="2 3">
    <name type="scientific">Ridgeia piscesae</name>
    <name type="common">Tubeworm</name>
    <dbReference type="NCBI Taxonomy" id="27915"/>
    <lineage>
        <taxon>Eukaryota</taxon>
        <taxon>Metazoa</taxon>
        <taxon>Spiralia</taxon>
        <taxon>Lophotrochozoa</taxon>
        <taxon>Annelida</taxon>
        <taxon>Polychaeta</taxon>
        <taxon>Sedentaria</taxon>
        <taxon>Canalipalpata</taxon>
        <taxon>Sabellida</taxon>
        <taxon>Siboglinidae</taxon>
        <taxon>Ridgeia</taxon>
    </lineage>
</organism>
<name>A0AAD9NJV6_RIDPI</name>
<comment type="caution">
    <text evidence="2">The sequence shown here is derived from an EMBL/GenBank/DDBJ whole genome shotgun (WGS) entry which is preliminary data.</text>
</comment>
<dbReference type="InterPro" id="IPR037138">
    <property type="entry name" value="His_deacetylse_dom_sf"/>
</dbReference>
<gene>
    <name evidence="2" type="ORF">NP493_1121g00003</name>
</gene>
<evidence type="ECO:0000313" key="2">
    <source>
        <dbReference type="EMBL" id="KAK2170966.1"/>
    </source>
</evidence>
<dbReference type="Pfam" id="PF00850">
    <property type="entry name" value="Hist_deacetyl"/>
    <property type="match status" value="1"/>
</dbReference>
<proteinExistence type="predicted"/>
<dbReference type="Gene3D" id="3.40.800.20">
    <property type="entry name" value="Histone deacetylase domain"/>
    <property type="match status" value="1"/>
</dbReference>
<dbReference type="InterPro" id="IPR023696">
    <property type="entry name" value="Ureohydrolase_dom_sf"/>
</dbReference>
<sequence length="131" mass="14847">MVENIVRGKIKCGMALIRPPGHHASSHTSCGYCIFNNAALAAQHALDQLGLTRVLIVDWDVHHGQATQQMFYHDSRVLYFSIHRYEFGEFWPNLRESDYDAIGEGGAQGYNINIPLNEVGGTHYRADSWYH</sequence>
<dbReference type="GO" id="GO:0004407">
    <property type="term" value="F:histone deacetylase activity"/>
    <property type="evidence" value="ECO:0007669"/>
    <property type="project" value="TreeGrafter"/>
</dbReference>
<dbReference type="Proteomes" id="UP001209878">
    <property type="component" value="Unassembled WGS sequence"/>
</dbReference>
<reference evidence="2" key="1">
    <citation type="journal article" date="2023" name="Mol. Biol. Evol.">
        <title>Third-Generation Sequencing Reveals the Adaptive Role of the Epigenome in Three Deep-Sea Polychaetes.</title>
        <authorList>
            <person name="Perez M."/>
            <person name="Aroh O."/>
            <person name="Sun Y."/>
            <person name="Lan Y."/>
            <person name="Juniper S.K."/>
            <person name="Young C.R."/>
            <person name="Angers B."/>
            <person name="Qian P.Y."/>
        </authorList>
    </citation>
    <scope>NUCLEOTIDE SEQUENCE</scope>
    <source>
        <strain evidence="2">R07B-5</strain>
    </source>
</reference>
<keyword evidence="3" id="KW-1185">Reference proteome</keyword>
<evidence type="ECO:0000259" key="1">
    <source>
        <dbReference type="Pfam" id="PF00850"/>
    </source>
</evidence>
<dbReference type="PANTHER" id="PTHR10625">
    <property type="entry name" value="HISTONE DEACETYLASE HDAC1-RELATED"/>
    <property type="match status" value="1"/>
</dbReference>
<dbReference type="PANTHER" id="PTHR10625:SF38">
    <property type="entry name" value="HISTONE DEACETYLASE 6, ISOFORM G"/>
    <property type="match status" value="1"/>
</dbReference>
<protein>
    <recommendedName>
        <fullName evidence="1">Histone deacetylase domain-containing protein</fullName>
    </recommendedName>
</protein>
<accession>A0AAD9NJV6</accession>
<dbReference type="SUPFAM" id="SSF52768">
    <property type="entry name" value="Arginase/deacetylase"/>
    <property type="match status" value="1"/>
</dbReference>
<dbReference type="EMBL" id="JAODUO010001120">
    <property type="protein sequence ID" value="KAK2170966.1"/>
    <property type="molecule type" value="Genomic_DNA"/>
</dbReference>